<keyword evidence="2" id="KW-1185">Reference proteome</keyword>
<evidence type="ECO:0000313" key="1">
    <source>
        <dbReference type="EMBL" id="PSH68556.1"/>
    </source>
</evidence>
<gene>
    <name evidence="1" type="ORF">CU102_12390</name>
</gene>
<proteinExistence type="predicted"/>
<accession>A0A2P7BQ34</accession>
<organism evidence="1 2">
    <name type="scientific">Phyllobacterium brassicacearum</name>
    <dbReference type="NCBI Taxonomy" id="314235"/>
    <lineage>
        <taxon>Bacteria</taxon>
        <taxon>Pseudomonadati</taxon>
        <taxon>Pseudomonadota</taxon>
        <taxon>Alphaproteobacteria</taxon>
        <taxon>Hyphomicrobiales</taxon>
        <taxon>Phyllobacteriaceae</taxon>
        <taxon>Phyllobacterium</taxon>
    </lineage>
</organism>
<sequence length="117" mass="13545">MNSQAAFDFMRPAFAVNEPTKFRIDLTDKLYGPYCEICVMQNDDRTWAKKIGYQISYMGMGGPFYGAYITAEAALESAVEYFRQSFQRTLDNPCSVQSDKDRVHLRRFLAWLDEVSE</sequence>
<dbReference type="RefSeq" id="WP_106711413.1">
    <property type="nucleotide sequence ID" value="NZ_PGGO01000008.1"/>
</dbReference>
<dbReference type="AlphaFoldDB" id="A0A2P7BQ34"/>
<dbReference type="Proteomes" id="UP000241444">
    <property type="component" value="Unassembled WGS sequence"/>
</dbReference>
<dbReference type="OrthoDB" id="9883498at2"/>
<name>A0A2P7BQ34_9HYPH</name>
<protein>
    <submittedName>
        <fullName evidence="1">Uncharacterized protein</fullName>
    </submittedName>
</protein>
<dbReference type="EMBL" id="PGGO01000008">
    <property type="protein sequence ID" value="PSH68556.1"/>
    <property type="molecule type" value="Genomic_DNA"/>
</dbReference>
<reference evidence="2" key="1">
    <citation type="submission" date="2017-11" db="EMBL/GenBank/DDBJ databases">
        <authorList>
            <person name="Kuznetsova I."/>
            <person name="Sazanova A."/>
            <person name="Chirak E."/>
            <person name="Safronova V."/>
            <person name="Willems A."/>
        </authorList>
    </citation>
    <scope>NUCLEOTIDE SEQUENCE [LARGE SCALE GENOMIC DNA]</scope>
    <source>
        <strain evidence="2">STM 196</strain>
    </source>
</reference>
<evidence type="ECO:0000313" key="2">
    <source>
        <dbReference type="Proteomes" id="UP000241444"/>
    </source>
</evidence>
<comment type="caution">
    <text evidence="1">The sequence shown here is derived from an EMBL/GenBank/DDBJ whole genome shotgun (WGS) entry which is preliminary data.</text>
</comment>